<dbReference type="PRINTS" id="PR00024">
    <property type="entry name" value="HOMEOBOX"/>
</dbReference>
<evidence type="ECO:0000256" key="2">
    <source>
        <dbReference type="ARBA" id="ARBA00022473"/>
    </source>
</evidence>
<evidence type="ECO:0000256" key="4">
    <source>
        <dbReference type="ARBA" id="ARBA00023155"/>
    </source>
</evidence>
<dbReference type="CDD" id="cd00086">
    <property type="entry name" value="homeodomain"/>
    <property type="match status" value="1"/>
</dbReference>
<evidence type="ECO:0000256" key="8">
    <source>
        <dbReference type="SAM" id="MobiDB-lite"/>
    </source>
</evidence>
<dbReference type="InterPro" id="IPR001827">
    <property type="entry name" value="Homeobox_Antennapedia_CS"/>
</dbReference>
<feature type="compositionally biased region" description="Polar residues" evidence="8">
    <location>
        <begin position="360"/>
        <end position="370"/>
    </location>
</feature>
<feature type="region of interest" description="Disordered" evidence="8">
    <location>
        <begin position="234"/>
        <end position="459"/>
    </location>
</feature>
<dbReference type="PANTHER" id="PTHR45664">
    <property type="entry name" value="PROTEIN ZERKNUELLT 1-RELATED"/>
    <property type="match status" value="1"/>
</dbReference>
<dbReference type="GO" id="GO:0005634">
    <property type="term" value="C:nucleus"/>
    <property type="evidence" value="ECO:0007669"/>
    <property type="project" value="UniProtKB-SubCell"/>
</dbReference>
<proteinExistence type="predicted"/>
<name>A0A151X2C9_9HYME</name>
<feature type="DNA-binding region" description="Homeobox" evidence="6">
    <location>
        <begin position="180"/>
        <end position="239"/>
    </location>
</feature>
<dbReference type="Gene3D" id="1.10.10.60">
    <property type="entry name" value="Homeodomain-like"/>
    <property type="match status" value="1"/>
</dbReference>
<dbReference type="GO" id="GO:0048513">
    <property type="term" value="P:animal organ development"/>
    <property type="evidence" value="ECO:0007669"/>
    <property type="project" value="UniProtKB-ARBA"/>
</dbReference>
<feature type="compositionally biased region" description="Polar residues" evidence="8">
    <location>
        <begin position="405"/>
        <end position="427"/>
    </location>
</feature>
<dbReference type="SMART" id="SM00389">
    <property type="entry name" value="HOX"/>
    <property type="match status" value="1"/>
</dbReference>
<gene>
    <name evidence="10" type="ORF">ALC60_06497</name>
</gene>
<dbReference type="EMBL" id="KQ982578">
    <property type="protein sequence ID" value="KYQ54581.1"/>
    <property type="molecule type" value="Genomic_DNA"/>
</dbReference>
<feature type="region of interest" description="Disordered" evidence="8">
    <location>
        <begin position="604"/>
        <end position="626"/>
    </location>
</feature>
<accession>A0A151X2C9</accession>
<keyword evidence="3 6" id="KW-0238">DNA-binding</keyword>
<dbReference type="PROSITE" id="PS00027">
    <property type="entry name" value="HOMEOBOX_1"/>
    <property type="match status" value="1"/>
</dbReference>
<dbReference type="PANTHER" id="PTHR45664:SF2">
    <property type="entry name" value="HOMEOTIC PROTEIN PROBOSCIPEDIA"/>
    <property type="match status" value="1"/>
</dbReference>
<reference evidence="10 11" key="1">
    <citation type="submission" date="2015-09" db="EMBL/GenBank/DDBJ databases">
        <title>Trachymyrmex zeteki WGS genome.</title>
        <authorList>
            <person name="Nygaard S."/>
            <person name="Hu H."/>
            <person name="Boomsma J."/>
            <person name="Zhang G."/>
        </authorList>
    </citation>
    <scope>NUCLEOTIDE SEQUENCE [LARGE SCALE GENOMIC DNA]</scope>
    <source>
        <strain evidence="10">Tzet28-1</strain>
        <tissue evidence="10">Whole body</tissue>
    </source>
</reference>
<keyword evidence="2" id="KW-0217">Developmental protein</keyword>
<dbReference type="PROSITE" id="PS00032">
    <property type="entry name" value="ANTENNAPEDIA"/>
    <property type="match status" value="1"/>
</dbReference>
<evidence type="ECO:0000256" key="5">
    <source>
        <dbReference type="ARBA" id="ARBA00023242"/>
    </source>
</evidence>
<feature type="region of interest" description="Disordered" evidence="8">
    <location>
        <begin position="1"/>
        <end position="23"/>
    </location>
</feature>
<feature type="domain" description="Homeobox" evidence="9">
    <location>
        <begin position="178"/>
        <end position="238"/>
    </location>
</feature>
<evidence type="ECO:0000256" key="1">
    <source>
        <dbReference type="ARBA" id="ARBA00004123"/>
    </source>
</evidence>
<sequence>MRSKQQTLVLPEEDLRQPPLSSSRNLQLSNHLQNLVHASKELSTVKTRPTTPVLANDGGGGFWLATVATGASTPAGLPPHGTHHPVMDPTCGSAETGFINSQPSMAEFMTALPQLAGDSSLAHSPGTGGSISPGAHHPAYHTMMDPHGVADPSGVNVPEYPWMKEKKTTRKSNQQENGLPRRLRTAYTNTQLLELEKEFHFNKYLCRPRRIEIAASLDLTERQVKVWFQNRRMKHKRQTLSKEDGDEKDGSTSDGMEKPKSDKMLSADDEKKSCHNCDISGVGDVGSTLTGDVTELGSSGRRNSNNNNTPGATNNNNNNNNSNPGFNTNSNGASSVGSTNSVSSSFEKMIVDDDSRSQDGSEVTSPSVTKKLSGEVRVKVESGHKSPMLHAPTNPGTMSPHGGRNISNSQQAHFQQQGVYQPTSTIDYRNGVPANRQSIPTASQQTQSQNSYCTRDSYQQPRISYPSEVNSLYVRQNQAVGSRVAHHVRATGTASRSMYGANMQFHQQQLQYGSTGEYNGYPQAGPPYHAYHRGMQGTNAYNSGQGYSATQNEQSTDGYMTPGNYGYSTGSNYHGTGENLATHGHAAVSAQTGQHYFNDIQQQQQHPQQHTAEGYVTHQPPMHPSSGDYRPGNKCHPGAYYEQTAGQLHVHQGGEASSIPNSYVSSPDPFPAPGMTTTATAIAAATAAVITPPGSAGQTDGNNESYGNYGNFYGEPVHTAAAPPPSADNSNSSSDFNFLSNLANDFAPEYYQLS</sequence>
<keyword evidence="11" id="KW-1185">Reference proteome</keyword>
<dbReference type="Pfam" id="PF00046">
    <property type="entry name" value="Homeodomain"/>
    <property type="match status" value="1"/>
</dbReference>
<feature type="compositionally biased region" description="Basic and acidic residues" evidence="8">
    <location>
        <begin position="349"/>
        <end position="359"/>
    </location>
</feature>
<dbReference type="FunFam" id="1.10.10.60:FF:000176">
    <property type="entry name" value="pancreas/duodenum homeobox protein 1"/>
    <property type="match status" value="1"/>
</dbReference>
<keyword evidence="4 6" id="KW-0371">Homeobox</keyword>
<dbReference type="InterPro" id="IPR017970">
    <property type="entry name" value="Homeobox_CS"/>
</dbReference>
<protein>
    <submittedName>
        <fullName evidence="10">Homeobox protein Hox-A2</fullName>
    </submittedName>
</protein>
<dbReference type="STRING" id="64791.A0A151X2C9"/>
<dbReference type="PROSITE" id="PS50071">
    <property type="entry name" value="HOMEOBOX_2"/>
    <property type="match status" value="1"/>
</dbReference>
<evidence type="ECO:0000259" key="9">
    <source>
        <dbReference type="PROSITE" id="PS50071"/>
    </source>
</evidence>
<comment type="subcellular location">
    <subcellularLocation>
        <location evidence="1 6 7">Nucleus</location>
    </subcellularLocation>
</comment>
<dbReference type="GO" id="GO:0000978">
    <property type="term" value="F:RNA polymerase II cis-regulatory region sequence-specific DNA binding"/>
    <property type="evidence" value="ECO:0007669"/>
    <property type="project" value="TreeGrafter"/>
</dbReference>
<feature type="compositionally biased region" description="Polar residues" evidence="8">
    <location>
        <begin position="435"/>
        <end position="459"/>
    </location>
</feature>
<dbReference type="Proteomes" id="UP000075809">
    <property type="component" value="Unassembled WGS sequence"/>
</dbReference>
<feature type="compositionally biased region" description="Basic and acidic residues" evidence="8">
    <location>
        <begin position="372"/>
        <end position="384"/>
    </location>
</feature>
<evidence type="ECO:0000256" key="7">
    <source>
        <dbReference type="RuleBase" id="RU000682"/>
    </source>
</evidence>
<evidence type="ECO:0000313" key="11">
    <source>
        <dbReference type="Proteomes" id="UP000075809"/>
    </source>
</evidence>
<dbReference type="InterPro" id="IPR009057">
    <property type="entry name" value="Homeodomain-like_sf"/>
</dbReference>
<keyword evidence="5 6" id="KW-0539">Nucleus</keyword>
<feature type="compositionally biased region" description="Basic and acidic residues" evidence="8">
    <location>
        <begin position="240"/>
        <end position="275"/>
    </location>
</feature>
<dbReference type="InterPro" id="IPR001356">
    <property type="entry name" value="HD"/>
</dbReference>
<evidence type="ECO:0000313" key="10">
    <source>
        <dbReference type="EMBL" id="KYQ54581.1"/>
    </source>
</evidence>
<evidence type="ECO:0000256" key="3">
    <source>
        <dbReference type="ARBA" id="ARBA00023125"/>
    </source>
</evidence>
<dbReference type="AlphaFoldDB" id="A0A151X2C9"/>
<dbReference type="GO" id="GO:0000981">
    <property type="term" value="F:DNA-binding transcription factor activity, RNA polymerase II-specific"/>
    <property type="evidence" value="ECO:0007669"/>
    <property type="project" value="InterPro"/>
</dbReference>
<dbReference type="InterPro" id="IPR020479">
    <property type="entry name" value="HD_metazoa"/>
</dbReference>
<feature type="region of interest" description="Disordered" evidence="8">
    <location>
        <begin position="650"/>
        <end position="671"/>
    </location>
</feature>
<evidence type="ECO:0000256" key="6">
    <source>
        <dbReference type="PROSITE-ProRule" id="PRU00108"/>
    </source>
</evidence>
<organism evidence="10 11">
    <name type="scientific">Mycetomoellerius zeteki</name>
    <dbReference type="NCBI Taxonomy" id="64791"/>
    <lineage>
        <taxon>Eukaryota</taxon>
        <taxon>Metazoa</taxon>
        <taxon>Ecdysozoa</taxon>
        <taxon>Arthropoda</taxon>
        <taxon>Hexapoda</taxon>
        <taxon>Insecta</taxon>
        <taxon>Pterygota</taxon>
        <taxon>Neoptera</taxon>
        <taxon>Endopterygota</taxon>
        <taxon>Hymenoptera</taxon>
        <taxon>Apocrita</taxon>
        <taxon>Aculeata</taxon>
        <taxon>Formicoidea</taxon>
        <taxon>Formicidae</taxon>
        <taxon>Myrmicinae</taxon>
        <taxon>Mycetomoellerius</taxon>
    </lineage>
</organism>
<feature type="compositionally biased region" description="Low complexity" evidence="8">
    <location>
        <begin position="297"/>
        <end position="345"/>
    </location>
</feature>
<dbReference type="SUPFAM" id="SSF46689">
    <property type="entry name" value="Homeodomain-like"/>
    <property type="match status" value="1"/>
</dbReference>